<dbReference type="RefSeq" id="WP_091461457.1">
    <property type="nucleotide sequence ID" value="NZ_FNPD01000007.1"/>
</dbReference>
<dbReference type="Pfam" id="PF09335">
    <property type="entry name" value="VTT_dom"/>
    <property type="match status" value="1"/>
</dbReference>
<evidence type="ECO:0000313" key="9">
    <source>
        <dbReference type="Proteomes" id="UP000199266"/>
    </source>
</evidence>
<evidence type="ECO:0000313" key="8">
    <source>
        <dbReference type="EMBL" id="SDX95795.1"/>
    </source>
</evidence>
<keyword evidence="5 6" id="KW-0472">Membrane</keyword>
<name>A0A1H3FY75_9BACT</name>
<comment type="subcellular location">
    <subcellularLocation>
        <location evidence="1">Cell membrane</location>
        <topology evidence="1">Multi-pass membrane protein</topology>
    </subcellularLocation>
</comment>
<feature type="transmembrane region" description="Helical" evidence="6">
    <location>
        <begin position="140"/>
        <end position="162"/>
    </location>
</feature>
<feature type="transmembrane region" description="Helical" evidence="6">
    <location>
        <begin position="12"/>
        <end position="32"/>
    </location>
</feature>
<evidence type="ECO:0000256" key="1">
    <source>
        <dbReference type="ARBA" id="ARBA00004651"/>
    </source>
</evidence>
<sequence>MLEAIVIFLVNTIGRLGYVGITALMFLESSFFPFPSEVVVPPAGFLAAEGKMSLPVVIFCGVAGSLLGAIFNYYLALKLGRYFLIKYGKYFFISEKSLNKAENFFKKHGAVSTFVGRLLPGIRQYISLPAGIARMRLDLFSLYTSLGAGIWVVVLALLGYYIGNNRERLQETLHSISVALFFLCVTIIAIYVLWYRSKAKKLKDTR</sequence>
<reference evidence="9" key="1">
    <citation type="submission" date="2016-10" db="EMBL/GenBank/DDBJ databases">
        <authorList>
            <person name="Varghese N."/>
            <person name="Submissions S."/>
        </authorList>
    </citation>
    <scope>NUCLEOTIDE SEQUENCE [LARGE SCALE GENOMIC DNA]</scope>
    <source>
        <strain evidence="9">DSM 13490</strain>
    </source>
</reference>
<protein>
    <submittedName>
        <fullName evidence="8">Membrane protein DedA, SNARE-associated domain</fullName>
    </submittedName>
</protein>
<dbReference type="Proteomes" id="UP000199266">
    <property type="component" value="Unassembled WGS sequence"/>
</dbReference>
<dbReference type="InterPro" id="IPR032816">
    <property type="entry name" value="VTT_dom"/>
</dbReference>
<evidence type="ECO:0000256" key="5">
    <source>
        <dbReference type="ARBA" id="ARBA00023136"/>
    </source>
</evidence>
<keyword evidence="9" id="KW-1185">Reference proteome</keyword>
<organism evidence="8 9">
    <name type="scientific">Acetomicrobium thermoterrenum DSM 13490</name>
    <dbReference type="NCBI Taxonomy" id="1120987"/>
    <lineage>
        <taxon>Bacteria</taxon>
        <taxon>Thermotogati</taxon>
        <taxon>Synergistota</taxon>
        <taxon>Synergistia</taxon>
        <taxon>Synergistales</taxon>
        <taxon>Acetomicrobiaceae</taxon>
        <taxon>Acetomicrobium</taxon>
    </lineage>
</organism>
<keyword evidence="3 6" id="KW-0812">Transmembrane</keyword>
<dbReference type="GO" id="GO:0005886">
    <property type="term" value="C:plasma membrane"/>
    <property type="evidence" value="ECO:0007669"/>
    <property type="project" value="UniProtKB-SubCell"/>
</dbReference>
<dbReference type="EMBL" id="FNPD01000007">
    <property type="protein sequence ID" value="SDX95795.1"/>
    <property type="molecule type" value="Genomic_DNA"/>
</dbReference>
<gene>
    <name evidence="8" type="ORF">SAMN03080603_01276</name>
</gene>
<proteinExistence type="predicted"/>
<keyword evidence="2" id="KW-1003">Cell membrane</keyword>
<feature type="transmembrane region" description="Helical" evidence="6">
    <location>
        <begin position="174"/>
        <end position="194"/>
    </location>
</feature>
<accession>A0A1H3FY75</accession>
<keyword evidence="4 6" id="KW-1133">Transmembrane helix</keyword>
<evidence type="ECO:0000256" key="4">
    <source>
        <dbReference type="ARBA" id="ARBA00022989"/>
    </source>
</evidence>
<evidence type="ECO:0000256" key="6">
    <source>
        <dbReference type="SAM" id="Phobius"/>
    </source>
</evidence>
<feature type="domain" description="VTT" evidence="7">
    <location>
        <begin position="34"/>
        <end position="160"/>
    </location>
</feature>
<dbReference type="PANTHER" id="PTHR42709">
    <property type="entry name" value="ALKALINE PHOSPHATASE LIKE PROTEIN"/>
    <property type="match status" value="1"/>
</dbReference>
<evidence type="ECO:0000256" key="2">
    <source>
        <dbReference type="ARBA" id="ARBA00022475"/>
    </source>
</evidence>
<dbReference type="InterPro" id="IPR051311">
    <property type="entry name" value="DedA_domain"/>
</dbReference>
<evidence type="ECO:0000259" key="7">
    <source>
        <dbReference type="Pfam" id="PF09335"/>
    </source>
</evidence>
<evidence type="ECO:0000256" key="3">
    <source>
        <dbReference type="ARBA" id="ARBA00022692"/>
    </source>
</evidence>
<feature type="transmembrane region" description="Helical" evidence="6">
    <location>
        <begin position="52"/>
        <end position="76"/>
    </location>
</feature>
<dbReference type="AlphaFoldDB" id="A0A1H3FY75"/>
<dbReference type="PANTHER" id="PTHR42709:SF6">
    <property type="entry name" value="UNDECAPRENYL PHOSPHATE TRANSPORTER A"/>
    <property type="match status" value="1"/>
</dbReference>